<comment type="caution">
    <text evidence="1">The sequence shown here is derived from an EMBL/GenBank/DDBJ whole genome shotgun (WGS) entry which is preliminary data.</text>
</comment>
<keyword evidence="2" id="KW-1185">Reference proteome</keyword>
<protein>
    <recommendedName>
        <fullName evidence="3">HAT C-terminal dimerisation domain-containing protein</fullName>
    </recommendedName>
</protein>
<dbReference type="STRING" id="33097.A0A150H4T8"/>
<dbReference type="PANTHER" id="PTHR46880">
    <property type="entry name" value="RAS-ASSOCIATING DOMAIN-CONTAINING PROTEIN"/>
    <property type="match status" value="1"/>
</dbReference>
<evidence type="ECO:0000313" key="1">
    <source>
        <dbReference type="EMBL" id="KXZ57054.1"/>
    </source>
</evidence>
<dbReference type="PANTHER" id="PTHR46880:SF5">
    <property type="entry name" value="DUF4371 DOMAIN-CONTAINING PROTEIN"/>
    <property type="match status" value="1"/>
</dbReference>
<dbReference type="AlphaFoldDB" id="A0A150H4T8"/>
<accession>A0A150H4T8</accession>
<sequence>MYPVLLGFFKEEDSAGAEAIYDWLKDANNLVLTYIMTEMLDIIAKLSCRFQERELALVDVEQWLEAELDALEAKFRFPSDSLGMASKFAFLSPENLAGAKEARAYGLEEIEALGNWYEGRLDAAKLVEEWKHKVVVRLVAEAQRQKKSTRHILGARRFYKALKDFMKSLRAEETAPEVWKLVQIMLVLQPASAEVERGFSAMNSIKSDDCTRLALSTLDALMRVDLCGPEIELQGQSASMPPYGPFEFQILPAAISRWGEKLRYPGRSSHARRPNRVKHVII</sequence>
<evidence type="ECO:0008006" key="3">
    <source>
        <dbReference type="Google" id="ProtNLM"/>
    </source>
</evidence>
<gene>
    <name evidence="1" type="ORF">GPECTOR_5000g1281</name>
</gene>
<reference evidence="2" key="1">
    <citation type="journal article" date="2016" name="Nat. Commun.">
        <title>The Gonium pectorale genome demonstrates co-option of cell cycle regulation during the evolution of multicellularity.</title>
        <authorList>
            <person name="Hanschen E.R."/>
            <person name="Marriage T.N."/>
            <person name="Ferris P.J."/>
            <person name="Hamaji T."/>
            <person name="Toyoda A."/>
            <person name="Fujiyama A."/>
            <person name="Neme R."/>
            <person name="Noguchi H."/>
            <person name="Minakuchi Y."/>
            <person name="Suzuki M."/>
            <person name="Kawai-Toyooka H."/>
            <person name="Smith D.R."/>
            <person name="Sparks H."/>
            <person name="Anderson J."/>
            <person name="Bakaric R."/>
            <person name="Luria V."/>
            <person name="Karger A."/>
            <person name="Kirschner M.W."/>
            <person name="Durand P.M."/>
            <person name="Michod R.E."/>
            <person name="Nozaki H."/>
            <person name="Olson B.J."/>
        </authorList>
    </citation>
    <scope>NUCLEOTIDE SEQUENCE [LARGE SCALE GENOMIC DNA]</scope>
    <source>
        <strain evidence="2">NIES-2863</strain>
    </source>
</reference>
<organism evidence="1 2">
    <name type="scientific">Gonium pectorale</name>
    <name type="common">Green alga</name>
    <dbReference type="NCBI Taxonomy" id="33097"/>
    <lineage>
        <taxon>Eukaryota</taxon>
        <taxon>Viridiplantae</taxon>
        <taxon>Chlorophyta</taxon>
        <taxon>core chlorophytes</taxon>
        <taxon>Chlorophyceae</taxon>
        <taxon>CS clade</taxon>
        <taxon>Chlamydomonadales</taxon>
        <taxon>Volvocaceae</taxon>
        <taxon>Gonium</taxon>
    </lineage>
</organism>
<evidence type="ECO:0000313" key="2">
    <source>
        <dbReference type="Proteomes" id="UP000075714"/>
    </source>
</evidence>
<dbReference type="Proteomes" id="UP000075714">
    <property type="component" value="Unassembled WGS sequence"/>
</dbReference>
<dbReference type="OrthoDB" id="545330at2759"/>
<proteinExistence type="predicted"/>
<name>A0A150H4T8_GONPE</name>
<dbReference type="EMBL" id="LSYV01000001">
    <property type="protein sequence ID" value="KXZ57054.1"/>
    <property type="molecule type" value="Genomic_DNA"/>
</dbReference>